<dbReference type="RefSeq" id="WP_043208768.1">
    <property type="nucleotide sequence ID" value="NZ_CAJGUP010000239.1"/>
</dbReference>
<evidence type="ECO:0000256" key="4">
    <source>
        <dbReference type="ARBA" id="ARBA00022729"/>
    </source>
</evidence>
<sequence>MKQADLSSSLTRRDLIKGAATLGLGAACGLILPFGQAQAAETPVKGGRLKLGLAGGQTTNTLDPARGGFGSPVERTINYTLYNTLIEITEDGQAIPEIATRWDVGPGAREWIFHIREGVTFHNGKPLTADDVVFSLRRHTGPDTKSGAAGLLKEITSIEKAGPMQVKIVHATGNADLHYLLSDYHLSIVPDGQATIDGVGTGPYILQQYEPGVRFLAKRNPNYWKEGRAHVDEIAISVVNDDAARLAALQSGEVQVVNRLDPKTVKLLERLPSLRVINASGNAFYALNMRSDRGPFANPDLRLAMKHAINRKQMLDRLLMGYGSLGNDHAVGRYMPFFDATLAQREQDLDRARFHYKKSGHSGAIDLRTSTAAFSSAIDMAVLLKMDAEKAGMTINVVREPQDGYWETVWRSKDFMITYWAGRAVPDQIFTTAYFSKAAWNDTHWSNARFDTLLLAARTELDQAKRAQIYAEMQALMRDDGGPIIPLFNNFLDGASAKVRGNLGAPNMELAGCRIAERCWLA</sequence>
<dbReference type="InterPro" id="IPR039424">
    <property type="entry name" value="SBP_5"/>
</dbReference>
<dbReference type="Pfam" id="PF00496">
    <property type="entry name" value="SBP_bac_5"/>
    <property type="match status" value="1"/>
</dbReference>
<dbReference type="Gene3D" id="3.40.190.10">
    <property type="entry name" value="Periplasmic binding protein-like II"/>
    <property type="match status" value="1"/>
</dbReference>
<dbReference type="CDD" id="cd08503">
    <property type="entry name" value="PBP2_NikA_DppA_OppA_like_17"/>
    <property type="match status" value="1"/>
</dbReference>
<dbReference type="GO" id="GO:0043190">
    <property type="term" value="C:ATP-binding cassette (ABC) transporter complex"/>
    <property type="evidence" value="ECO:0007669"/>
    <property type="project" value="InterPro"/>
</dbReference>
<dbReference type="Gene3D" id="3.90.76.10">
    <property type="entry name" value="Dipeptide-binding Protein, Domain 1"/>
    <property type="match status" value="1"/>
</dbReference>
<dbReference type="PROSITE" id="PS51318">
    <property type="entry name" value="TAT"/>
    <property type="match status" value="1"/>
</dbReference>
<dbReference type="GO" id="GO:0015833">
    <property type="term" value="P:peptide transport"/>
    <property type="evidence" value="ECO:0007669"/>
    <property type="project" value="TreeGrafter"/>
</dbReference>
<accession>A0A0J6C800</accession>
<dbReference type="SUPFAM" id="SSF53850">
    <property type="entry name" value="Periplasmic binding protein-like II"/>
    <property type="match status" value="1"/>
</dbReference>
<evidence type="ECO:0000259" key="5">
    <source>
        <dbReference type="Pfam" id="PF00496"/>
    </source>
</evidence>
<proteinExistence type="inferred from homology"/>
<accession>A0A0M7G6L7</accession>
<dbReference type="EMBL" id="CP016440">
    <property type="protein sequence ID" value="ANY16767.1"/>
    <property type="molecule type" value="Genomic_DNA"/>
</dbReference>
<dbReference type="InterPro" id="IPR006311">
    <property type="entry name" value="TAT_signal"/>
</dbReference>
<gene>
    <name evidence="7" type="primary">dppA_5</name>
    <name evidence="6" type="ORF">BBN53_13255</name>
    <name evidence="7" type="ORF">ERS370011_02811</name>
</gene>
<protein>
    <submittedName>
        <fullName evidence="7">Dipeptide-binding protein</fullName>
    </submittedName>
</protein>
<dbReference type="OrthoDB" id="9801799at2"/>
<name>A0A0J6C800_9BORD</name>
<dbReference type="InterPro" id="IPR019546">
    <property type="entry name" value="TAT_signal_bac_arc"/>
</dbReference>
<dbReference type="KEGG" id="bpdz:BBN53_13255"/>
<dbReference type="Gene3D" id="3.10.105.10">
    <property type="entry name" value="Dipeptide-binding Protein, Domain 3"/>
    <property type="match status" value="1"/>
</dbReference>
<evidence type="ECO:0000256" key="2">
    <source>
        <dbReference type="ARBA" id="ARBA00005695"/>
    </source>
</evidence>
<keyword evidence="9" id="KW-1185">Reference proteome</keyword>
<dbReference type="PANTHER" id="PTHR30290">
    <property type="entry name" value="PERIPLASMIC BINDING COMPONENT OF ABC TRANSPORTER"/>
    <property type="match status" value="1"/>
</dbReference>
<keyword evidence="3" id="KW-0813">Transport</keyword>
<dbReference type="EMBL" id="CYTV01000007">
    <property type="protein sequence ID" value="CUI90822.1"/>
    <property type="molecule type" value="Genomic_DNA"/>
</dbReference>
<dbReference type="InterPro" id="IPR000914">
    <property type="entry name" value="SBP_5_dom"/>
</dbReference>
<dbReference type="PROSITE" id="PS51257">
    <property type="entry name" value="PROKAR_LIPOPROTEIN"/>
    <property type="match status" value="1"/>
</dbReference>
<evidence type="ECO:0000313" key="6">
    <source>
        <dbReference type="EMBL" id="ANY16767.1"/>
    </source>
</evidence>
<dbReference type="InterPro" id="IPR030678">
    <property type="entry name" value="Peptide/Ni-bd"/>
</dbReference>
<evidence type="ECO:0000313" key="9">
    <source>
        <dbReference type="Proteomes" id="UP000092950"/>
    </source>
</evidence>
<evidence type="ECO:0000313" key="7">
    <source>
        <dbReference type="EMBL" id="CUI90822.1"/>
    </source>
</evidence>
<organism evidence="7 8">
    <name type="scientific">Bordetella pseudohinzii</name>
    <dbReference type="NCBI Taxonomy" id="1331258"/>
    <lineage>
        <taxon>Bacteria</taxon>
        <taxon>Pseudomonadati</taxon>
        <taxon>Pseudomonadota</taxon>
        <taxon>Betaproteobacteria</taxon>
        <taxon>Burkholderiales</taxon>
        <taxon>Alcaligenaceae</taxon>
        <taxon>Bordetella</taxon>
    </lineage>
</organism>
<dbReference type="GO" id="GO:1904680">
    <property type="term" value="F:peptide transmembrane transporter activity"/>
    <property type="evidence" value="ECO:0007669"/>
    <property type="project" value="TreeGrafter"/>
</dbReference>
<dbReference type="GO" id="GO:0030288">
    <property type="term" value="C:outer membrane-bounded periplasmic space"/>
    <property type="evidence" value="ECO:0007669"/>
    <property type="project" value="UniProtKB-ARBA"/>
</dbReference>
<dbReference type="NCBIfam" id="TIGR01409">
    <property type="entry name" value="TAT_signal_seq"/>
    <property type="match status" value="1"/>
</dbReference>
<reference evidence="7 8" key="1">
    <citation type="submission" date="2015-09" db="EMBL/GenBank/DDBJ databases">
        <authorList>
            <person name="Jackson K.R."/>
            <person name="Lunt B.L."/>
            <person name="Fisher J.N.B."/>
            <person name="Gardner A.V."/>
            <person name="Bailey M.E."/>
            <person name="Deus L.M."/>
            <person name="Earl A.S."/>
            <person name="Gibby P.D."/>
            <person name="Hartmann K.A."/>
            <person name="Liu J.E."/>
            <person name="Manci A.M."/>
            <person name="Nielsen D.A."/>
            <person name="Solomon M.B."/>
            <person name="Breakwell D.P."/>
            <person name="Burnett S.H."/>
            <person name="Grose J.H."/>
        </authorList>
    </citation>
    <scope>NUCLEOTIDE SEQUENCE [LARGE SCALE GENOMIC DNA]</scope>
    <source>
        <strain evidence="7 8">2789STDY5608636</strain>
    </source>
</reference>
<dbReference type="PIRSF" id="PIRSF002741">
    <property type="entry name" value="MppA"/>
    <property type="match status" value="1"/>
</dbReference>
<evidence type="ECO:0000313" key="8">
    <source>
        <dbReference type="Proteomes" id="UP000053096"/>
    </source>
</evidence>
<reference evidence="6 9" key="2">
    <citation type="submission" date="2016-07" db="EMBL/GenBank/DDBJ databases">
        <title>Complete genome sequences of Bordetella pseudohinzii.</title>
        <authorList>
            <person name="Spilker T."/>
            <person name="Darrah R."/>
            <person name="LiPuma J.J."/>
        </authorList>
    </citation>
    <scope>NUCLEOTIDE SEQUENCE [LARGE SCALE GENOMIC DNA]</scope>
    <source>
        <strain evidence="6 9">HI4681</strain>
    </source>
</reference>
<keyword evidence="4" id="KW-0732">Signal</keyword>
<feature type="domain" description="Solute-binding protein family 5" evidence="5">
    <location>
        <begin position="95"/>
        <end position="441"/>
    </location>
</feature>
<dbReference type="AlphaFoldDB" id="A0A0J6C800"/>
<dbReference type="Proteomes" id="UP000053096">
    <property type="component" value="Unassembled WGS sequence"/>
</dbReference>
<evidence type="ECO:0000256" key="1">
    <source>
        <dbReference type="ARBA" id="ARBA00004196"/>
    </source>
</evidence>
<comment type="similarity">
    <text evidence="2">Belongs to the bacterial solute-binding protein 5 family.</text>
</comment>
<dbReference type="Proteomes" id="UP000092950">
    <property type="component" value="Chromosome"/>
</dbReference>
<dbReference type="PANTHER" id="PTHR30290:SF10">
    <property type="entry name" value="PERIPLASMIC OLIGOPEPTIDE-BINDING PROTEIN-RELATED"/>
    <property type="match status" value="1"/>
</dbReference>
<comment type="subcellular location">
    <subcellularLocation>
        <location evidence="1">Cell envelope</location>
    </subcellularLocation>
</comment>
<evidence type="ECO:0000256" key="3">
    <source>
        <dbReference type="ARBA" id="ARBA00022448"/>
    </source>
</evidence>